<dbReference type="EMBL" id="PTJC01000006">
    <property type="protein sequence ID" value="PPK85503.1"/>
    <property type="molecule type" value="Genomic_DNA"/>
</dbReference>
<accession>A0A2S6I2W7</accession>
<gene>
    <name evidence="4" type="ORF">CLV84_2402</name>
</gene>
<feature type="transmembrane region" description="Helical" evidence="1">
    <location>
        <begin position="86"/>
        <end position="115"/>
    </location>
</feature>
<evidence type="ECO:0000259" key="3">
    <source>
        <dbReference type="Pfam" id="PF13828"/>
    </source>
</evidence>
<dbReference type="AlphaFoldDB" id="A0A2S6I2W7"/>
<dbReference type="Proteomes" id="UP000237662">
    <property type="component" value="Unassembled WGS sequence"/>
</dbReference>
<evidence type="ECO:0000256" key="2">
    <source>
        <dbReference type="SAM" id="SignalP"/>
    </source>
</evidence>
<sequence length="150" mass="15430">MKHALTYLCYFLLFLLPLSVPAAIGVPAPVAVEALPTASLDRHDVEASLGRKLTFRERIALGIAKRQSRRADSAQGEVSQGNGMAVAGFVCGVVGLFVFGVILGPLAVVFSAIGLGKARREGLPLKGLAVAGLILGIVGTIGALIVIASL</sequence>
<reference evidence="4 5" key="1">
    <citation type="submission" date="2018-02" db="EMBL/GenBank/DDBJ databases">
        <title>Genomic Encyclopedia of Archaeal and Bacterial Type Strains, Phase II (KMG-II): from individual species to whole genera.</title>
        <authorList>
            <person name="Goeker M."/>
        </authorList>
    </citation>
    <scope>NUCLEOTIDE SEQUENCE [LARGE SCALE GENOMIC DNA]</scope>
    <source>
        <strain evidence="4 5">DSM 29526</strain>
    </source>
</reference>
<feature type="domain" description="DUF4190" evidence="3">
    <location>
        <begin position="84"/>
        <end position="145"/>
    </location>
</feature>
<dbReference type="Pfam" id="PF13828">
    <property type="entry name" value="DUF4190"/>
    <property type="match status" value="1"/>
</dbReference>
<keyword evidence="1" id="KW-0812">Transmembrane</keyword>
<name>A0A2S6I2W7_9BACT</name>
<feature type="signal peptide" evidence="2">
    <location>
        <begin position="1"/>
        <end position="22"/>
    </location>
</feature>
<dbReference type="RefSeq" id="WP_211295250.1">
    <property type="nucleotide sequence ID" value="NZ_PTJC01000006.1"/>
</dbReference>
<feature type="transmembrane region" description="Helical" evidence="1">
    <location>
        <begin position="127"/>
        <end position="148"/>
    </location>
</feature>
<feature type="chain" id="PRO_5015484357" evidence="2">
    <location>
        <begin position="23"/>
        <end position="150"/>
    </location>
</feature>
<dbReference type="InterPro" id="IPR025241">
    <property type="entry name" value="DUF4190"/>
</dbReference>
<keyword evidence="1" id="KW-0472">Membrane</keyword>
<organism evidence="4 5">
    <name type="scientific">Neolewinella xylanilytica</name>
    <dbReference type="NCBI Taxonomy" id="1514080"/>
    <lineage>
        <taxon>Bacteria</taxon>
        <taxon>Pseudomonadati</taxon>
        <taxon>Bacteroidota</taxon>
        <taxon>Saprospiria</taxon>
        <taxon>Saprospirales</taxon>
        <taxon>Lewinellaceae</taxon>
        <taxon>Neolewinella</taxon>
    </lineage>
</organism>
<proteinExistence type="predicted"/>
<keyword evidence="1" id="KW-1133">Transmembrane helix</keyword>
<evidence type="ECO:0000313" key="4">
    <source>
        <dbReference type="EMBL" id="PPK85503.1"/>
    </source>
</evidence>
<comment type="caution">
    <text evidence="4">The sequence shown here is derived from an EMBL/GenBank/DDBJ whole genome shotgun (WGS) entry which is preliminary data.</text>
</comment>
<keyword evidence="2" id="KW-0732">Signal</keyword>
<evidence type="ECO:0000256" key="1">
    <source>
        <dbReference type="SAM" id="Phobius"/>
    </source>
</evidence>
<protein>
    <submittedName>
        <fullName evidence="4">Uncharacterized protein DUF4190</fullName>
    </submittedName>
</protein>
<keyword evidence="5" id="KW-1185">Reference proteome</keyword>
<evidence type="ECO:0000313" key="5">
    <source>
        <dbReference type="Proteomes" id="UP000237662"/>
    </source>
</evidence>